<dbReference type="Proteomes" id="UP000789525">
    <property type="component" value="Unassembled WGS sequence"/>
</dbReference>
<gene>
    <name evidence="1" type="ORF">ACOLOM_LOCUS13881</name>
</gene>
<dbReference type="EMBL" id="CAJVPT010065853">
    <property type="protein sequence ID" value="CAG8772491.1"/>
    <property type="molecule type" value="Genomic_DNA"/>
</dbReference>
<comment type="caution">
    <text evidence="1">The sequence shown here is derived from an EMBL/GenBank/DDBJ whole genome shotgun (WGS) entry which is preliminary data.</text>
</comment>
<accession>A0ACA9R0W7</accession>
<protein>
    <submittedName>
        <fullName evidence="1">1072_t:CDS:1</fullName>
    </submittedName>
</protein>
<proteinExistence type="predicted"/>
<name>A0ACA9R0W7_9GLOM</name>
<evidence type="ECO:0000313" key="2">
    <source>
        <dbReference type="Proteomes" id="UP000789525"/>
    </source>
</evidence>
<evidence type="ECO:0000313" key="1">
    <source>
        <dbReference type="EMBL" id="CAG8772491.1"/>
    </source>
</evidence>
<reference evidence="1" key="1">
    <citation type="submission" date="2021-06" db="EMBL/GenBank/DDBJ databases">
        <authorList>
            <person name="Kallberg Y."/>
            <person name="Tangrot J."/>
            <person name="Rosling A."/>
        </authorList>
    </citation>
    <scope>NUCLEOTIDE SEQUENCE</scope>
    <source>
        <strain evidence="1">CL356</strain>
    </source>
</reference>
<organism evidence="1 2">
    <name type="scientific">Acaulospora colombiana</name>
    <dbReference type="NCBI Taxonomy" id="27376"/>
    <lineage>
        <taxon>Eukaryota</taxon>
        <taxon>Fungi</taxon>
        <taxon>Fungi incertae sedis</taxon>
        <taxon>Mucoromycota</taxon>
        <taxon>Glomeromycotina</taxon>
        <taxon>Glomeromycetes</taxon>
        <taxon>Diversisporales</taxon>
        <taxon>Acaulosporaceae</taxon>
        <taxon>Acaulospora</taxon>
    </lineage>
</organism>
<keyword evidence="2" id="KW-1185">Reference proteome</keyword>
<sequence>MGVDTPIGALGFATFESQITEVHIYIRDISPKLLPSTHITSTAFENHALGALPAISLDLKRVQEEEEELELQDDERKGQMT</sequence>